<dbReference type="InterPro" id="IPR044565">
    <property type="entry name" value="Sec22"/>
</dbReference>
<dbReference type="GO" id="GO:0006888">
    <property type="term" value="P:endoplasmic reticulum to Golgi vesicle-mediated transport"/>
    <property type="evidence" value="ECO:0007669"/>
    <property type="project" value="InterPro"/>
</dbReference>
<evidence type="ECO:0000256" key="9">
    <source>
        <dbReference type="ARBA" id="ARBA00022927"/>
    </source>
</evidence>
<dbReference type="InterPro" id="IPR010908">
    <property type="entry name" value="Longin_dom"/>
</dbReference>
<protein>
    <recommendedName>
        <fullName evidence="17">Vesicle-trafficking protein SEC22b</fullName>
    </recommendedName>
    <alternativeName>
        <fullName evidence="18">SEC22 vesicle-trafficking protein homolog B</fullName>
    </alternativeName>
</protein>
<dbReference type="InterPro" id="IPR042855">
    <property type="entry name" value="V_SNARE_CC"/>
</dbReference>
<accession>A0A6P8JDB1</accession>
<dbReference type="GO" id="GO:0006890">
    <property type="term" value="P:retrograde vesicle-mediated transport, Golgi to endoplasmic reticulum"/>
    <property type="evidence" value="ECO:0007669"/>
    <property type="project" value="InterPro"/>
</dbReference>
<evidence type="ECO:0000256" key="17">
    <source>
        <dbReference type="ARBA" id="ARBA00024248"/>
    </source>
</evidence>
<evidence type="ECO:0000256" key="12">
    <source>
        <dbReference type="ARBA" id="ARBA00023054"/>
    </source>
</evidence>
<keyword evidence="11" id="KW-0333">Golgi apparatus</keyword>
<evidence type="ECO:0000256" key="5">
    <source>
        <dbReference type="ARBA" id="ARBA00022448"/>
    </source>
</evidence>
<evidence type="ECO:0000313" key="24">
    <source>
        <dbReference type="RefSeq" id="XP_031574505.1"/>
    </source>
</evidence>
<keyword evidence="13 20" id="KW-0472">Membrane</keyword>
<dbReference type="FunCoup" id="A0A6P8JDB1">
    <property type="interactions" value="2691"/>
</dbReference>
<keyword evidence="7" id="KW-0256">Endoplasmic reticulum</keyword>
<evidence type="ECO:0000256" key="2">
    <source>
        <dbReference type="ARBA" id="ARBA00004198"/>
    </source>
</evidence>
<dbReference type="Pfam" id="PF00957">
    <property type="entry name" value="Synaptobrevin"/>
    <property type="match status" value="1"/>
</dbReference>
<evidence type="ECO:0000259" key="22">
    <source>
        <dbReference type="PROSITE" id="PS50892"/>
    </source>
</evidence>
<evidence type="ECO:0000256" key="18">
    <source>
        <dbReference type="ARBA" id="ARBA00033315"/>
    </source>
</evidence>
<proteinExistence type="inferred from homology"/>
<dbReference type="Gene3D" id="1.20.5.110">
    <property type="match status" value="1"/>
</dbReference>
<comment type="subcellular location">
    <subcellularLocation>
        <location evidence="1">Endoplasmic reticulum membrane</location>
        <topology evidence="1">Single-pass type IV membrane protein</topology>
    </subcellularLocation>
    <subcellularLocation>
        <location evidence="15">Endoplasmic reticulum-Golgi intermediate compartment membrane</location>
    </subcellularLocation>
    <subcellularLocation>
        <location evidence="16">Golgi apparatus</location>
        <location evidence="16">cis-Golgi network membrane</location>
    </subcellularLocation>
    <subcellularLocation>
        <location evidence="2">Golgi apparatus</location>
        <location evidence="2">trans-Golgi network membrane</location>
    </subcellularLocation>
    <subcellularLocation>
        <location evidence="3">Melanosome</location>
    </subcellularLocation>
</comment>
<feature type="transmembrane region" description="Helical" evidence="20">
    <location>
        <begin position="196"/>
        <end position="214"/>
    </location>
</feature>
<keyword evidence="12 19" id="KW-0175">Coiled coil</keyword>
<keyword evidence="23" id="KW-1185">Reference proteome</keyword>
<dbReference type="AlphaFoldDB" id="A0A6P8JDB1"/>
<feature type="domain" description="Longin" evidence="21">
    <location>
        <begin position="6"/>
        <end position="119"/>
    </location>
</feature>
<evidence type="ECO:0000256" key="7">
    <source>
        <dbReference type="ARBA" id="ARBA00022824"/>
    </source>
</evidence>
<evidence type="ECO:0000256" key="11">
    <source>
        <dbReference type="ARBA" id="ARBA00023034"/>
    </source>
</evidence>
<dbReference type="GO" id="GO:0005789">
    <property type="term" value="C:endoplasmic reticulum membrane"/>
    <property type="evidence" value="ECO:0007669"/>
    <property type="project" value="UniProtKB-SubCell"/>
</dbReference>
<dbReference type="GO" id="GO:0033116">
    <property type="term" value="C:endoplasmic reticulum-Golgi intermediate compartment membrane"/>
    <property type="evidence" value="ECO:0007669"/>
    <property type="project" value="UniProtKB-SubCell"/>
</dbReference>
<gene>
    <name evidence="24" type="primary">LOC116308260</name>
</gene>
<evidence type="ECO:0000256" key="6">
    <source>
        <dbReference type="ARBA" id="ARBA00022692"/>
    </source>
</evidence>
<dbReference type="Proteomes" id="UP000515163">
    <property type="component" value="Unplaced"/>
</dbReference>
<dbReference type="PROSITE" id="PS50892">
    <property type="entry name" value="V_SNARE"/>
    <property type="match status" value="1"/>
</dbReference>
<dbReference type="SUPFAM" id="SSF58038">
    <property type="entry name" value="SNARE fusion complex"/>
    <property type="match status" value="1"/>
</dbReference>
<keyword evidence="6 20" id="KW-0812">Transmembrane</keyword>
<evidence type="ECO:0000256" key="20">
    <source>
        <dbReference type="SAM" id="Phobius"/>
    </source>
</evidence>
<evidence type="ECO:0000256" key="13">
    <source>
        <dbReference type="ARBA" id="ARBA00023136"/>
    </source>
</evidence>
<keyword evidence="9" id="KW-0653">Protein transport</keyword>
<comment type="function">
    <text evidence="14">SNARE involved in targeting and fusion of ER-derived transport vesicles with the Golgi complex as well as Golgi-derived retrograde transport vesicles with the ER.</text>
</comment>
<evidence type="ECO:0000256" key="19">
    <source>
        <dbReference type="PROSITE-ProRule" id="PRU00290"/>
    </source>
</evidence>
<evidence type="ECO:0000256" key="4">
    <source>
        <dbReference type="ARBA" id="ARBA00008025"/>
    </source>
</evidence>
<dbReference type="OrthoDB" id="1719357at2759"/>
<name>A0A6P8JDB1_ACTTE</name>
<dbReference type="Gene3D" id="3.30.450.50">
    <property type="entry name" value="Longin domain"/>
    <property type="match status" value="1"/>
</dbReference>
<dbReference type="PRINTS" id="PR00219">
    <property type="entry name" value="SYNAPTOBREVN"/>
</dbReference>
<dbReference type="RefSeq" id="XP_031574505.1">
    <property type="nucleotide sequence ID" value="XM_031718645.1"/>
</dbReference>
<keyword evidence="8" id="KW-0931">ER-Golgi transport</keyword>
<dbReference type="GO" id="GO:0005484">
    <property type="term" value="F:SNAP receptor activity"/>
    <property type="evidence" value="ECO:0007669"/>
    <property type="project" value="InterPro"/>
</dbReference>
<evidence type="ECO:0000256" key="1">
    <source>
        <dbReference type="ARBA" id="ARBA00004163"/>
    </source>
</evidence>
<evidence type="ECO:0000256" key="14">
    <source>
        <dbReference type="ARBA" id="ARBA00024173"/>
    </source>
</evidence>
<keyword evidence="10 20" id="KW-1133">Transmembrane helix</keyword>
<dbReference type="CDD" id="cd14824">
    <property type="entry name" value="Longin"/>
    <property type="match status" value="1"/>
</dbReference>
<dbReference type="SMART" id="SM01270">
    <property type="entry name" value="Longin"/>
    <property type="match status" value="1"/>
</dbReference>
<feature type="domain" description="V-SNARE coiled-coil homology" evidence="22">
    <location>
        <begin position="134"/>
        <end position="194"/>
    </location>
</feature>
<dbReference type="Pfam" id="PF13774">
    <property type="entry name" value="Longin"/>
    <property type="match status" value="1"/>
</dbReference>
<organism evidence="23 24">
    <name type="scientific">Actinia tenebrosa</name>
    <name type="common">Australian red waratah sea anemone</name>
    <dbReference type="NCBI Taxonomy" id="6105"/>
    <lineage>
        <taxon>Eukaryota</taxon>
        <taxon>Metazoa</taxon>
        <taxon>Cnidaria</taxon>
        <taxon>Anthozoa</taxon>
        <taxon>Hexacorallia</taxon>
        <taxon>Actiniaria</taxon>
        <taxon>Actiniidae</taxon>
        <taxon>Actinia</taxon>
    </lineage>
</organism>
<dbReference type="GO" id="GO:0005794">
    <property type="term" value="C:Golgi apparatus"/>
    <property type="evidence" value="ECO:0007669"/>
    <property type="project" value="UniProtKB-SubCell"/>
</dbReference>
<dbReference type="GeneID" id="116308260"/>
<evidence type="ECO:0000256" key="10">
    <source>
        <dbReference type="ARBA" id="ARBA00022989"/>
    </source>
</evidence>
<keyword evidence="5" id="KW-0813">Transport</keyword>
<evidence type="ECO:0000313" key="23">
    <source>
        <dbReference type="Proteomes" id="UP000515163"/>
    </source>
</evidence>
<dbReference type="InParanoid" id="A0A6P8JDB1"/>
<dbReference type="SUPFAM" id="SSF64356">
    <property type="entry name" value="SNARE-like"/>
    <property type="match status" value="1"/>
</dbReference>
<dbReference type="CDD" id="cd15866">
    <property type="entry name" value="R-SNARE_SEC22"/>
    <property type="match status" value="1"/>
</dbReference>
<evidence type="ECO:0000256" key="3">
    <source>
        <dbReference type="ARBA" id="ARBA00004223"/>
    </source>
</evidence>
<evidence type="ECO:0000256" key="8">
    <source>
        <dbReference type="ARBA" id="ARBA00022892"/>
    </source>
</evidence>
<dbReference type="GO" id="GO:0015031">
    <property type="term" value="P:protein transport"/>
    <property type="evidence" value="ECO:0007669"/>
    <property type="project" value="UniProtKB-KW"/>
</dbReference>
<dbReference type="PROSITE" id="PS50859">
    <property type="entry name" value="LONGIN"/>
    <property type="match status" value="1"/>
</dbReference>
<evidence type="ECO:0000256" key="16">
    <source>
        <dbReference type="ARBA" id="ARBA00024188"/>
    </source>
</evidence>
<dbReference type="KEGG" id="aten:116308260"/>
<dbReference type="PANTHER" id="PTHR45837">
    <property type="entry name" value="VESICLE-TRAFFICKING PROTEIN SEC22B"/>
    <property type="match status" value="1"/>
</dbReference>
<dbReference type="InterPro" id="IPR001388">
    <property type="entry name" value="Synaptobrevin-like"/>
</dbReference>
<reference evidence="24" key="1">
    <citation type="submission" date="2025-08" db="UniProtKB">
        <authorList>
            <consortium name="RefSeq"/>
        </authorList>
    </citation>
    <scope>IDENTIFICATION</scope>
    <source>
        <tissue evidence="24">Tentacle</tissue>
    </source>
</reference>
<dbReference type="InterPro" id="IPR011012">
    <property type="entry name" value="Longin-like_dom_sf"/>
</dbReference>
<comment type="similarity">
    <text evidence="4">Belongs to the synaptobrevin family.</text>
</comment>
<evidence type="ECO:0000259" key="21">
    <source>
        <dbReference type="PROSITE" id="PS50859"/>
    </source>
</evidence>
<evidence type="ECO:0000256" key="15">
    <source>
        <dbReference type="ARBA" id="ARBA00024187"/>
    </source>
</evidence>
<sequence>MVIMTMIGRVTDGLPLAASMPSDQETSRGLQEYQGQSKLLFRKLNEHSPARSSIESGPMMFHYIIENGVCFLTLSEKAFSKRAAFSFLEDIASEFLREYSSKIPYASRPYPFIEFDTYIQKAKKNYQDSRTRRTLNRINDELVDVQRVMVQNIDDVLQRGEQLSVLDDKAGNLRFQSEKYKKDATYLNLRSAYAKYAALGIVCTIVIIYIRFWWF</sequence>